<name>B0C4H5_ACAM1</name>
<keyword evidence="2" id="KW-1185">Reference proteome</keyword>
<gene>
    <name evidence="1" type="ordered locus">AM1_3728</name>
</gene>
<dbReference type="HOGENOM" id="CLU_3228066_0_0_3"/>
<organism evidence="1 2">
    <name type="scientific">Acaryochloris marina (strain MBIC 11017)</name>
    <dbReference type="NCBI Taxonomy" id="329726"/>
    <lineage>
        <taxon>Bacteria</taxon>
        <taxon>Bacillati</taxon>
        <taxon>Cyanobacteriota</taxon>
        <taxon>Cyanophyceae</taxon>
        <taxon>Acaryochloridales</taxon>
        <taxon>Acaryochloridaceae</taxon>
        <taxon>Acaryochloris</taxon>
    </lineage>
</organism>
<evidence type="ECO:0000313" key="2">
    <source>
        <dbReference type="Proteomes" id="UP000000268"/>
    </source>
</evidence>
<evidence type="ECO:0000313" key="1">
    <source>
        <dbReference type="EMBL" id="ABW28718.1"/>
    </source>
</evidence>
<dbReference type="STRING" id="329726.AM1_3728"/>
<accession>B0C4H5</accession>
<dbReference type="KEGG" id="amr:AM1_3728"/>
<dbReference type="EMBL" id="CP000828">
    <property type="protein sequence ID" value="ABW28718.1"/>
    <property type="molecule type" value="Genomic_DNA"/>
</dbReference>
<protein>
    <submittedName>
        <fullName evidence="1">Uncharacterized protein</fullName>
    </submittedName>
</protein>
<sequence length="43" mass="4972">MLHHSTLIMGFHGEGRLIYRGLNPHKGRIQYRRKTGLGLDRNA</sequence>
<dbReference type="AlphaFoldDB" id="B0C4H5"/>
<dbReference type="Proteomes" id="UP000000268">
    <property type="component" value="Chromosome"/>
</dbReference>
<reference evidence="1 2" key="1">
    <citation type="journal article" date="2008" name="Proc. Natl. Acad. Sci. U.S.A.">
        <title>Niche adaptation and genome expansion in the chlorophyll d-producing cyanobacterium Acaryochloris marina.</title>
        <authorList>
            <person name="Swingley W.D."/>
            <person name="Chen M."/>
            <person name="Cheung P.C."/>
            <person name="Conrad A.L."/>
            <person name="Dejesa L.C."/>
            <person name="Hao J."/>
            <person name="Honchak B.M."/>
            <person name="Karbach L.E."/>
            <person name="Kurdoglu A."/>
            <person name="Lahiri S."/>
            <person name="Mastrian S.D."/>
            <person name="Miyashita H."/>
            <person name="Page L."/>
            <person name="Ramakrishna P."/>
            <person name="Satoh S."/>
            <person name="Sattley W.M."/>
            <person name="Shimada Y."/>
            <person name="Taylor H.L."/>
            <person name="Tomo T."/>
            <person name="Tsuchiya T."/>
            <person name="Wang Z.T."/>
            <person name="Raymond J."/>
            <person name="Mimuro M."/>
            <person name="Blankenship R.E."/>
            <person name="Touchman J.W."/>
        </authorList>
    </citation>
    <scope>NUCLEOTIDE SEQUENCE [LARGE SCALE GENOMIC DNA]</scope>
    <source>
        <strain evidence="2">MBIC 11017</strain>
    </source>
</reference>
<proteinExistence type="predicted"/>